<keyword evidence="3" id="KW-0819">tRNA processing</keyword>
<evidence type="ECO:0000256" key="4">
    <source>
        <dbReference type="ARBA" id="ARBA00022695"/>
    </source>
</evidence>
<dbReference type="InterPro" id="IPR043519">
    <property type="entry name" value="NT_sf"/>
</dbReference>
<dbReference type="Proteomes" id="UP000285258">
    <property type="component" value="Unassembled WGS sequence"/>
</dbReference>
<reference evidence="16" key="1">
    <citation type="submission" date="2018-05" db="EMBL/GenBank/DDBJ databases">
        <title>Genome Sequencing of selected type strains of the family Eggerthellaceae.</title>
        <authorList>
            <person name="Danylec N."/>
            <person name="Stoll D.A."/>
            <person name="Doetsch A."/>
            <person name="Huch M."/>
        </authorList>
    </citation>
    <scope>NUCLEOTIDE SEQUENCE [LARGE SCALE GENOMIC DNA]</scope>
    <source>
        <strain evidence="16">DSM 27213</strain>
    </source>
</reference>
<dbReference type="InterPro" id="IPR003607">
    <property type="entry name" value="HD/PDEase_dom"/>
</dbReference>
<proteinExistence type="inferred from homology"/>
<dbReference type="Gene3D" id="3.30.460.10">
    <property type="entry name" value="Beta Polymerase, domain 2"/>
    <property type="match status" value="1"/>
</dbReference>
<dbReference type="InterPro" id="IPR032810">
    <property type="entry name" value="CCA-adding_enz_C"/>
</dbReference>
<dbReference type="CDD" id="cd00077">
    <property type="entry name" value="HDc"/>
    <property type="match status" value="1"/>
</dbReference>
<feature type="domain" description="HD" evidence="12">
    <location>
        <begin position="271"/>
        <end position="405"/>
    </location>
</feature>
<evidence type="ECO:0000256" key="9">
    <source>
        <dbReference type="RuleBase" id="RU003953"/>
    </source>
</evidence>
<dbReference type="Gene3D" id="1.10.246.80">
    <property type="match status" value="1"/>
</dbReference>
<dbReference type="EMBL" id="QIBW01000017">
    <property type="protein sequence ID" value="ROT88493.1"/>
    <property type="molecule type" value="Genomic_DNA"/>
</dbReference>
<dbReference type="SUPFAM" id="SSF81301">
    <property type="entry name" value="Nucleotidyltransferase"/>
    <property type="match status" value="1"/>
</dbReference>
<dbReference type="GO" id="GO:0000166">
    <property type="term" value="F:nucleotide binding"/>
    <property type="evidence" value="ECO:0007669"/>
    <property type="project" value="UniProtKB-KW"/>
</dbReference>
<sequence>MEAPGQLGDELAERGQARNAAFEGPRPVTISLPPQAAFALAALEEAGFEAWCVGGFVRDALLGRACADVDVATDAPWQEVQRVFEAAGCRTHETGTAHGTLTVVVDQEALEITTYRDDGAYADARHPEAVSFVRTIEEDLARRDFTMNTLAYHPKRGILDPYGGVADLEARTIRAVGDPARRFSEDALRILRACRFASQLGFSIEPATYAGMMANKGQLLRISAERVTHELECLLLGAHVHDALMGTMDVLAAVLPELVACKGFEQRTPYHVYDVLEHTAFVVQRTPPSPLVRWAALFHDTGKPAAFFQDTDGTGHFYGHAKISVELARAAMGRLALSPAFVGRVLTLVKYHDDVIEPTPKAVKRALARLGGDVELFRALCDLKRGDALAQAPRCAGRVELADELEEVLDGILEANEAFTLRKLAVDGRDVMAAGVRQGPAVGAVLAAALDAVIDERVPNERAALLAFAATWLDGQQGAQDGRDAAGAKGGRCAAGAERAAAEEAPPEPKAR</sequence>
<dbReference type="Pfam" id="PF13735">
    <property type="entry name" value="tRNA_NucTran2_2"/>
    <property type="match status" value="1"/>
</dbReference>
<evidence type="ECO:0000256" key="7">
    <source>
        <dbReference type="ARBA" id="ARBA00022842"/>
    </source>
</evidence>
<dbReference type="Pfam" id="PF12627">
    <property type="entry name" value="PolyA_pol_RNAbd"/>
    <property type="match status" value="1"/>
</dbReference>
<evidence type="ECO:0000256" key="5">
    <source>
        <dbReference type="ARBA" id="ARBA00022723"/>
    </source>
</evidence>
<keyword evidence="2 9" id="KW-0808">Transferase</keyword>
<comment type="cofactor">
    <cofactor evidence="1">
        <name>Mg(2+)</name>
        <dbReference type="ChEBI" id="CHEBI:18420"/>
    </cofactor>
</comment>
<evidence type="ECO:0000259" key="14">
    <source>
        <dbReference type="Pfam" id="PF13735"/>
    </source>
</evidence>
<evidence type="ECO:0000313" key="16">
    <source>
        <dbReference type="Proteomes" id="UP000285258"/>
    </source>
</evidence>
<dbReference type="CDD" id="cd05398">
    <property type="entry name" value="NT_ClassII-CCAase"/>
    <property type="match status" value="1"/>
</dbReference>
<evidence type="ECO:0000259" key="11">
    <source>
        <dbReference type="Pfam" id="PF01743"/>
    </source>
</evidence>
<feature type="compositionally biased region" description="Low complexity" evidence="10">
    <location>
        <begin position="487"/>
        <end position="499"/>
    </location>
</feature>
<dbReference type="GO" id="GO:0046872">
    <property type="term" value="F:metal ion binding"/>
    <property type="evidence" value="ECO:0007669"/>
    <property type="project" value="UniProtKB-KW"/>
</dbReference>
<keyword evidence="7" id="KW-0460">Magnesium</keyword>
<dbReference type="PANTHER" id="PTHR46173:SF1">
    <property type="entry name" value="CCA TRNA NUCLEOTIDYLTRANSFERASE 1, MITOCHONDRIAL"/>
    <property type="match status" value="1"/>
</dbReference>
<evidence type="ECO:0000313" key="15">
    <source>
        <dbReference type="EMBL" id="ROT88493.1"/>
    </source>
</evidence>
<evidence type="ECO:0000256" key="1">
    <source>
        <dbReference type="ARBA" id="ARBA00001946"/>
    </source>
</evidence>
<comment type="similarity">
    <text evidence="9">Belongs to the tRNA nucleotidyltransferase/poly(A) polymerase family.</text>
</comment>
<evidence type="ECO:0000259" key="13">
    <source>
        <dbReference type="Pfam" id="PF12627"/>
    </source>
</evidence>
<comment type="caution">
    <text evidence="15">The sequence shown here is derived from an EMBL/GenBank/DDBJ whole genome shotgun (WGS) entry which is preliminary data.</text>
</comment>
<evidence type="ECO:0000256" key="6">
    <source>
        <dbReference type="ARBA" id="ARBA00022741"/>
    </source>
</evidence>
<dbReference type="InterPro" id="IPR032828">
    <property type="entry name" value="PolyA_RNA-bd"/>
</dbReference>
<feature type="domain" description="CCA-adding enzyme C-terminal" evidence="14">
    <location>
        <begin position="415"/>
        <end position="469"/>
    </location>
</feature>
<keyword evidence="5" id="KW-0479">Metal-binding</keyword>
<evidence type="ECO:0000256" key="3">
    <source>
        <dbReference type="ARBA" id="ARBA00022694"/>
    </source>
</evidence>
<dbReference type="InterPro" id="IPR006674">
    <property type="entry name" value="HD_domain"/>
</dbReference>
<dbReference type="RefSeq" id="WP_096226873.1">
    <property type="nucleotide sequence ID" value="NZ_CP168029.1"/>
</dbReference>
<feature type="domain" description="tRNA nucleotidyltransferase/poly(A) polymerase RNA and SrmB- binding" evidence="13">
    <location>
        <begin position="201"/>
        <end position="258"/>
    </location>
</feature>
<organism evidence="15 16">
    <name type="scientific">Gordonibacter urolithinfaciens</name>
    <dbReference type="NCBI Taxonomy" id="1335613"/>
    <lineage>
        <taxon>Bacteria</taxon>
        <taxon>Bacillati</taxon>
        <taxon>Actinomycetota</taxon>
        <taxon>Coriobacteriia</taxon>
        <taxon>Eggerthellales</taxon>
        <taxon>Eggerthellaceae</taxon>
        <taxon>Gordonibacter</taxon>
    </lineage>
</organism>
<dbReference type="GO" id="GO:0016779">
    <property type="term" value="F:nucleotidyltransferase activity"/>
    <property type="evidence" value="ECO:0007669"/>
    <property type="project" value="UniProtKB-KW"/>
</dbReference>
<evidence type="ECO:0000256" key="8">
    <source>
        <dbReference type="ARBA" id="ARBA00022884"/>
    </source>
</evidence>
<dbReference type="Pfam" id="PF01966">
    <property type="entry name" value="HD"/>
    <property type="match status" value="1"/>
</dbReference>
<feature type="domain" description="Poly A polymerase head" evidence="11">
    <location>
        <begin position="51"/>
        <end position="174"/>
    </location>
</feature>
<dbReference type="GO" id="GO:0008033">
    <property type="term" value="P:tRNA processing"/>
    <property type="evidence" value="ECO:0007669"/>
    <property type="project" value="UniProtKB-KW"/>
</dbReference>
<keyword evidence="4" id="KW-0548">Nucleotidyltransferase</keyword>
<keyword evidence="8 9" id="KW-0694">RNA-binding</keyword>
<evidence type="ECO:0000259" key="12">
    <source>
        <dbReference type="Pfam" id="PF01966"/>
    </source>
</evidence>
<dbReference type="Gene3D" id="1.10.3090.10">
    <property type="entry name" value="cca-adding enzyme, domain 2"/>
    <property type="match status" value="1"/>
</dbReference>
<dbReference type="SUPFAM" id="SSF81891">
    <property type="entry name" value="Poly A polymerase C-terminal region-like"/>
    <property type="match status" value="1"/>
</dbReference>
<name>A0A423UHT9_9ACTN</name>
<accession>A0A423UHT9</accession>
<dbReference type="InterPro" id="IPR002646">
    <property type="entry name" value="PolA_pol_head_dom"/>
</dbReference>
<dbReference type="PANTHER" id="PTHR46173">
    <property type="entry name" value="CCA TRNA NUCLEOTIDYLTRANSFERASE 1, MITOCHONDRIAL"/>
    <property type="match status" value="1"/>
</dbReference>
<dbReference type="AlphaFoldDB" id="A0A423UHT9"/>
<feature type="region of interest" description="Disordered" evidence="10">
    <location>
        <begin position="478"/>
        <end position="512"/>
    </location>
</feature>
<evidence type="ECO:0000256" key="10">
    <source>
        <dbReference type="SAM" id="MobiDB-lite"/>
    </source>
</evidence>
<dbReference type="InterPro" id="IPR050264">
    <property type="entry name" value="Bact_CCA-adding_enz_type3_sf"/>
</dbReference>
<protein>
    <submittedName>
        <fullName evidence="15">HD domain-containing protein</fullName>
    </submittedName>
</protein>
<gene>
    <name evidence="15" type="ORF">DMP12_12315</name>
</gene>
<dbReference type="GO" id="GO:0000049">
    <property type="term" value="F:tRNA binding"/>
    <property type="evidence" value="ECO:0007669"/>
    <property type="project" value="TreeGrafter"/>
</dbReference>
<evidence type="ECO:0000256" key="2">
    <source>
        <dbReference type="ARBA" id="ARBA00022679"/>
    </source>
</evidence>
<dbReference type="Pfam" id="PF01743">
    <property type="entry name" value="PolyA_pol"/>
    <property type="match status" value="1"/>
</dbReference>
<keyword evidence="6" id="KW-0547">Nucleotide-binding</keyword>